<keyword evidence="1" id="KW-0808">Transferase</keyword>
<dbReference type="Pfam" id="PF00069">
    <property type="entry name" value="Pkinase"/>
    <property type="match status" value="1"/>
</dbReference>
<dbReference type="PROSITE" id="PS00108">
    <property type="entry name" value="PROTEIN_KINASE_ST"/>
    <property type="match status" value="1"/>
</dbReference>
<evidence type="ECO:0000256" key="1">
    <source>
        <dbReference type="ARBA" id="ARBA00022679"/>
    </source>
</evidence>
<protein>
    <submittedName>
        <fullName evidence="6">Membrane associated serine/threonine protein kinase</fullName>
    </submittedName>
</protein>
<dbReference type="Gene3D" id="3.30.200.20">
    <property type="entry name" value="Phosphorylase Kinase, domain 1"/>
    <property type="match status" value="1"/>
</dbReference>
<keyword evidence="7" id="KW-1185">Reference proteome</keyword>
<dbReference type="InterPro" id="IPR011009">
    <property type="entry name" value="Kinase-like_dom_sf"/>
</dbReference>
<dbReference type="PROSITE" id="PS50011">
    <property type="entry name" value="PROTEIN_KINASE_DOM"/>
    <property type="match status" value="1"/>
</dbReference>
<gene>
    <name evidence="6" type="primary">sps12</name>
    <name evidence="6" type="ORF">HSR122_1074</name>
</gene>
<dbReference type="AlphaFoldDB" id="A0A897NAT0"/>
<dbReference type="SMART" id="SM00220">
    <property type="entry name" value="S_TKc"/>
    <property type="match status" value="1"/>
</dbReference>
<dbReference type="Gene3D" id="1.10.510.10">
    <property type="entry name" value="Transferase(Phosphotransferase) domain 1"/>
    <property type="match status" value="1"/>
</dbReference>
<keyword evidence="4" id="KW-0067">ATP-binding</keyword>
<evidence type="ECO:0000313" key="6">
    <source>
        <dbReference type="EMBL" id="QSG08475.1"/>
    </source>
</evidence>
<dbReference type="EMBL" id="CP064788">
    <property type="protein sequence ID" value="QSG08475.1"/>
    <property type="molecule type" value="Genomic_DNA"/>
</dbReference>
<dbReference type="SUPFAM" id="SSF56112">
    <property type="entry name" value="Protein kinase-like (PK-like)"/>
    <property type="match status" value="1"/>
</dbReference>
<evidence type="ECO:0000259" key="5">
    <source>
        <dbReference type="PROSITE" id="PS50011"/>
    </source>
</evidence>
<dbReference type="PANTHER" id="PTHR43289:SF6">
    <property type="entry name" value="SERINE_THREONINE-PROTEIN KINASE NEKL-3"/>
    <property type="match status" value="1"/>
</dbReference>
<keyword evidence="3 6" id="KW-0418">Kinase</keyword>
<dbReference type="GO" id="GO:0004674">
    <property type="term" value="F:protein serine/threonine kinase activity"/>
    <property type="evidence" value="ECO:0007669"/>
    <property type="project" value="UniProtKB-KW"/>
</dbReference>
<proteinExistence type="predicted"/>
<dbReference type="InterPro" id="IPR000719">
    <property type="entry name" value="Prot_kinase_dom"/>
</dbReference>
<evidence type="ECO:0000256" key="4">
    <source>
        <dbReference type="ARBA" id="ARBA00022840"/>
    </source>
</evidence>
<reference evidence="6 7" key="1">
    <citation type="submission" date="2020-11" db="EMBL/GenBank/DDBJ databases">
        <title>Carbohydrate-dependent, anaerobic sulfur respiration: A novel catabolism in halophilic archaea.</title>
        <authorList>
            <person name="Sorokin D.Y."/>
            <person name="Messina E."/>
            <person name="Smedile F."/>
            <person name="La Cono V."/>
            <person name="Hallsworth J.E."/>
            <person name="Yakimov M.M."/>
        </authorList>
    </citation>
    <scope>NUCLEOTIDE SEQUENCE [LARGE SCALE GENOMIC DNA]</scope>
    <source>
        <strain evidence="6 7">HSR12-2</strain>
    </source>
</reference>
<accession>A0A897NAT0</accession>
<keyword evidence="2" id="KW-0547">Nucleotide-binding</keyword>
<feature type="domain" description="Protein kinase" evidence="5">
    <location>
        <begin position="28"/>
        <end position="288"/>
    </location>
</feature>
<keyword evidence="6" id="KW-0723">Serine/threonine-protein kinase</keyword>
<evidence type="ECO:0000313" key="7">
    <source>
        <dbReference type="Proteomes" id="UP000662973"/>
    </source>
</evidence>
<dbReference type="InterPro" id="IPR008271">
    <property type="entry name" value="Ser/Thr_kinase_AS"/>
</dbReference>
<dbReference type="PANTHER" id="PTHR43289">
    <property type="entry name" value="MITOGEN-ACTIVATED PROTEIN KINASE KINASE KINASE 20-RELATED"/>
    <property type="match status" value="1"/>
</dbReference>
<dbReference type="GO" id="GO:0005524">
    <property type="term" value="F:ATP binding"/>
    <property type="evidence" value="ECO:0007669"/>
    <property type="project" value="UniProtKB-KW"/>
</dbReference>
<dbReference type="CDD" id="cd14014">
    <property type="entry name" value="STKc_PknB_like"/>
    <property type="match status" value="1"/>
</dbReference>
<evidence type="ECO:0000256" key="3">
    <source>
        <dbReference type="ARBA" id="ARBA00022777"/>
    </source>
</evidence>
<sequence>MNLSPTDHTAIPEHVPAAPAIDVDLSTLEEQAQIGIGGTADVTKMRAPDGTVLAVKQPRLQGTLDRELAQRVVSEAETWEQIDSHDGIVGIVDWGSTPVPWIALEYMDGGSLADRTGEIDFGEALWIGAWVANAVRDAHRYGVAHLDLKPENVLFRTTDDRTWDVPKVSDWGLSKLLLHHSQEVNGLSPRYSAPEQFDPETLGPPDDRTDIYQLGTVVYELLTGHPPFTGTAKAVMNHHLTDAPDPPTQVDPDLPAAVDGVLGTALAKKRDERYESMLDFRRDLTALFRAVVLDESVSLLCCSGGTYSTDVGGSTSRHRARSDFAEGSSFAARAEDSSVLDTIRDQSQSTEMRTFPWQRRTDAPGIAGEASGTLDRERVGIETDSLRRSEATRSSGETTEATEIERSLSDVAGSLFRQLRELFGS</sequence>
<dbReference type="InterPro" id="IPR017441">
    <property type="entry name" value="Protein_kinase_ATP_BS"/>
</dbReference>
<dbReference type="KEGG" id="hds:HSR122_1074"/>
<organism evidence="6 7">
    <name type="scientific">Halapricum desulfuricans</name>
    <dbReference type="NCBI Taxonomy" id="2841257"/>
    <lineage>
        <taxon>Archaea</taxon>
        <taxon>Methanobacteriati</taxon>
        <taxon>Methanobacteriota</taxon>
        <taxon>Stenosarchaea group</taxon>
        <taxon>Halobacteria</taxon>
        <taxon>Halobacteriales</taxon>
        <taxon>Haloarculaceae</taxon>
        <taxon>Halapricum</taxon>
    </lineage>
</organism>
<dbReference type="PROSITE" id="PS00107">
    <property type="entry name" value="PROTEIN_KINASE_ATP"/>
    <property type="match status" value="1"/>
</dbReference>
<evidence type="ECO:0000256" key="2">
    <source>
        <dbReference type="ARBA" id="ARBA00022741"/>
    </source>
</evidence>
<name>A0A897NAT0_9EURY</name>
<dbReference type="Proteomes" id="UP000662973">
    <property type="component" value="Chromosome"/>
</dbReference>